<dbReference type="EMBL" id="WMJX01000028">
    <property type="protein sequence ID" value="MTG98756.1"/>
    <property type="molecule type" value="Genomic_DNA"/>
</dbReference>
<name>A0A6I3LMN8_9FLAO</name>
<keyword evidence="1" id="KW-1133">Transmembrane helix</keyword>
<dbReference type="SUPFAM" id="SSF53187">
    <property type="entry name" value="Zn-dependent exopeptidases"/>
    <property type="match status" value="1"/>
</dbReference>
<organism evidence="2 3">
    <name type="scientific">Myroides albus</name>
    <dbReference type="NCBI Taxonomy" id="2562892"/>
    <lineage>
        <taxon>Bacteria</taxon>
        <taxon>Pseudomonadati</taxon>
        <taxon>Bacteroidota</taxon>
        <taxon>Flavobacteriia</taxon>
        <taxon>Flavobacteriales</taxon>
        <taxon>Flavobacteriaceae</taxon>
        <taxon>Myroides</taxon>
    </lineage>
</organism>
<dbReference type="Proteomes" id="UP000438760">
    <property type="component" value="Unassembled WGS sequence"/>
</dbReference>
<keyword evidence="1" id="KW-0812">Transmembrane</keyword>
<protein>
    <recommendedName>
        <fullName evidence="4">Peptidase M28 domain-containing protein</fullName>
    </recommendedName>
</protein>
<reference evidence="2 3" key="1">
    <citation type="submission" date="2019-11" db="EMBL/GenBank/DDBJ databases">
        <title>Genome of Strain BIT-d1.</title>
        <authorList>
            <person name="Yang Y."/>
        </authorList>
    </citation>
    <scope>NUCLEOTIDE SEQUENCE [LARGE SCALE GENOMIC DNA]</scope>
    <source>
        <strain evidence="2 3">BIT-d1</strain>
    </source>
</reference>
<accession>A0A6I3LMN8</accession>
<proteinExistence type="predicted"/>
<keyword evidence="1" id="KW-0472">Membrane</keyword>
<feature type="transmembrane region" description="Helical" evidence="1">
    <location>
        <begin position="9"/>
        <end position="28"/>
    </location>
</feature>
<evidence type="ECO:0008006" key="4">
    <source>
        <dbReference type="Google" id="ProtNLM"/>
    </source>
</evidence>
<comment type="caution">
    <text evidence="2">The sequence shown here is derived from an EMBL/GenBank/DDBJ whole genome shotgun (WGS) entry which is preliminary data.</text>
</comment>
<sequence length="524" mass="59694">MTKKKGKRIFKLIVLSILLIIGINYILINCSSNTKVYNYDFKADTLLEQKYSEVLPNRDSLWKHLEELNNLGPRYTGNAAHAHFVEYIRTKFDQCNIEVFEDKINFTKWEAKKWQLQTIDSLNNKEIIPTSFYYPYSGSTEAKGITAPLEYVGNSKSKLKNAKGKIAIFEVSIPPVPRSMLFRKRSLYPTDTHLPTLIENTVIASVLNGPDLQEAHDNDVLGIICVWKNLSGENALNQYLPFTTPLFHCPTLWVNQEQGERLKELAKQNKSINLVLEADITPDSESSTLYGIIEGKNSQEAIIINTHTDGPNAIEENGAIALIELAKYYSALPKEKRNRTLIFVFATGHFQLPQFGINHRQATSKWLKDHPYLWDGVDSHKKAIAGLTIEHLGSSEWKDNNQHTAYSKTNPIDLELVYTSNKTMDAIYLKALEARNKVRTMTLRPHNTFYFGEGQPLYQVGIPTISLVPAPDYLCKEMPNGDIDKLDKELIYEQTMTFKKIIDILDKVNAKEISQNDSQSFGLW</sequence>
<evidence type="ECO:0000313" key="2">
    <source>
        <dbReference type="EMBL" id="MTG98756.1"/>
    </source>
</evidence>
<gene>
    <name evidence="2" type="ORF">GJV76_11550</name>
</gene>
<dbReference type="Gene3D" id="3.40.630.10">
    <property type="entry name" value="Zn peptidases"/>
    <property type="match status" value="2"/>
</dbReference>
<evidence type="ECO:0000313" key="3">
    <source>
        <dbReference type="Proteomes" id="UP000438760"/>
    </source>
</evidence>
<dbReference type="AlphaFoldDB" id="A0A6I3LMN8"/>
<keyword evidence="3" id="KW-1185">Reference proteome</keyword>
<dbReference type="OrthoDB" id="9769665at2"/>
<dbReference type="RefSeq" id="WP_155092778.1">
    <property type="nucleotide sequence ID" value="NZ_CP102754.1"/>
</dbReference>
<evidence type="ECO:0000256" key="1">
    <source>
        <dbReference type="SAM" id="Phobius"/>
    </source>
</evidence>